<protein>
    <submittedName>
        <fullName evidence="2">Transposase</fullName>
    </submittedName>
</protein>
<sequence length="80" mass="8665">MGYCSMATYEAQAQQNRLRVVSAAERAVFLRFIIILAESEAKYAPISATHLGCGGLQASAFSHVGEALGRWCSSEIGHQF</sequence>
<organism evidence="1 2">
    <name type="scientific">Heterorhabditis bacteriophora</name>
    <name type="common">Entomopathogenic nematode worm</name>
    <dbReference type="NCBI Taxonomy" id="37862"/>
    <lineage>
        <taxon>Eukaryota</taxon>
        <taxon>Metazoa</taxon>
        <taxon>Ecdysozoa</taxon>
        <taxon>Nematoda</taxon>
        <taxon>Chromadorea</taxon>
        <taxon>Rhabditida</taxon>
        <taxon>Rhabditina</taxon>
        <taxon>Rhabditomorpha</taxon>
        <taxon>Strongyloidea</taxon>
        <taxon>Heterorhabditidae</taxon>
        <taxon>Heterorhabditis</taxon>
    </lineage>
</organism>
<evidence type="ECO:0000313" key="1">
    <source>
        <dbReference type="Proteomes" id="UP000095283"/>
    </source>
</evidence>
<accession>A0A1I7XPF6</accession>
<dbReference type="WBParaSite" id="Hba_19423">
    <property type="protein sequence ID" value="Hba_19423"/>
    <property type="gene ID" value="Hba_19423"/>
</dbReference>
<evidence type="ECO:0000313" key="2">
    <source>
        <dbReference type="WBParaSite" id="Hba_19423"/>
    </source>
</evidence>
<dbReference type="AlphaFoldDB" id="A0A1I7XPF6"/>
<reference evidence="2" key="1">
    <citation type="submission" date="2016-11" db="UniProtKB">
        <authorList>
            <consortium name="WormBaseParasite"/>
        </authorList>
    </citation>
    <scope>IDENTIFICATION</scope>
</reference>
<name>A0A1I7XPF6_HETBA</name>
<dbReference type="Proteomes" id="UP000095283">
    <property type="component" value="Unplaced"/>
</dbReference>
<proteinExistence type="predicted"/>
<keyword evidence="1" id="KW-1185">Reference proteome</keyword>